<dbReference type="HOGENOM" id="CLU_2192001_0_0_5"/>
<dbReference type="AlphaFoldDB" id="A0A0F6ARJ0"/>
<sequence>MSTSARLRKHSVSIRGHATSYTLEDPFFKIIEEIAAARNMTVAALVAEIDSRRERTINLSSALRLHVLDWLKSKLPESNSCPPVKRGPLYRHTVRAAPPAKLAVAPGF</sequence>
<evidence type="ECO:0000259" key="1">
    <source>
        <dbReference type="Pfam" id="PF13467"/>
    </source>
</evidence>
<evidence type="ECO:0000313" key="2">
    <source>
        <dbReference type="EMBL" id="ACD72828.1"/>
    </source>
</evidence>
<gene>
    <name evidence="2" type="ordered locus">BAbS19_I13330</name>
</gene>
<name>A0A0F6ARJ0_BRUA1</name>
<dbReference type="KEGG" id="bmc:BAbS19_I13330"/>
<dbReference type="InterPro" id="IPR038268">
    <property type="entry name" value="RHH_sf"/>
</dbReference>
<dbReference type="Proteomes" id="UP000002565">
    <property type="component" value="Chromosome 1"/>
</dbReference>
<reference evidence="2 3" key="1">
    <citation type="journal article" date="2008" name="PLoS ONE">
        <title>Genome sequence of Brucella abortus vaccine strain S19 compared to virulent strains yields candidate virulence genes.</title>
        <authorList>
            <person name="Crasta O.R."/>
            <person name="Folkerts O."/>
            <person name="Fei Z."/>
            <person name="Mane S.P."/>
            <person name="Evans C."/>
            <person name="Martino-Catt S."/>
            <person name="Bricker B."/>
            <person name="Yu G."/>
            <person name="Du L."/>
            <person name="Sobral B.W."/>
        </authorList>
    </citation>
    <scope>NUCLEOTIDE SEQUENCE [LARGE SCALE GENOMIC DNA]</scope>
    <source>
        <strain evidence="2 3">S19</strain>
    </source>
</reference>
<protein>
    <recommendedName>
        <fullName evidence="1">Ribbon-helix-helix domain-containing protein</fullName>
    </recommendedName>
</protein>
<dbReference type="Pfam" id="PF13467">
    <property type="entry name" value="RHH_4"/>
    <property type="match status" value="1"/>
</dbReference>
<dbReference type="EMBL" id="CP000887">
    <property type="protein sequence ID" value="ACD72828.1"/>
    <property type="molecule type" value="Genomic_DNA"/>
</dbReference>
<accession>A0A0F6ARJ0</accession>
<proteinExistence type="predicted"/>
<evidence type="ECO:0000313" key="3">
    <source>
        <dbReference type="Proteomes" id="UP000002565"/>
    </source>
</evidence>
<feature type="domain" description="Ribbon-helix-helix" evidence="1">
    <location>
        <begin position="8"/>
        <end position="71"/>
    </location>
</feature>
<organism evidence="2 3">
    <name type="scientific">Brucella abortus (strain S19)</name>
    <dbReference type="NCBI Taxonomy" id="430066"/>
    <lineage>
        <taxon>Bacteria</taxon>
        <taxon>Pseudomonadati</taxon>
        <taxon>Pseudomonadota</taxon>
        <taxon>Alphaproteobacteria</taxon>
        <taxon>Hyphomicrobiales</taxon>
        <taxon>Brucellaceae</taxon>
        <taxon>Brucella/Ochrobactrum group</taxon>
        <taxon>Brucella</taxon>
    </lineage>
</organism>
<dbReference type="InterPro" id="IPR027373">
    <property type="entry name" value="RHH_dom"/>
</dbReference>
<dbReference type="Gene3D" id="1.10.3990.20">
    <property type="entry name" value="protein bp1543"/>
    <property type="match status" value="1"/>
</dbReference>